<keyword evidence="5" id="KW-1185">Reference proteome</keyword>
<evidence type="ECO:0000259" key="2">
    <source>
        <dbReference type="PROSITE" id="PS50110"/>
    </source>
</evidence>
<dbReference type="PANTHER" id="PTHR37299">
    <property type="entry name" value="TRANSCRIPTIONAL REGULATOR-RELATED"/>
    <property type="match status" value="1"/>
</dbReference>
<gene>
    <name evidence="4" type="ORF">FTW19_10655</name>
</gene>
<dbReference type="PROSITE" id="PS50110">
    <property type="entry name" value="RESPONSE_REGULATORY"/>
    <property type="match status" value="1"/>
</dbReference>
<proteinExistence type="predicted"/>
<evidence type="ECO:0000256" key="1">
    <source>
        <dbReference type="PROSITE-ProRule" id="PRU00169"/>
    </source>
</evidence>
<dbReference type="InterPro" id="IPR011006">
    <property type="entry name" value="CheY-like_superfamily"/>
</dbReference>
<dbReference type="InterPro" id="IPR007492">
    <property type="entry name" value="LytTR_DNA-bd_dom"/>
</dbReference>
<dbReference type="SUPFAM" id="SSF52172">
    <property type="entry name" value="CheY-like"/>
    <property type="match status" value="1"/>
</dbReference>
<evidence type="ECO:0000313" key="5">
    <source>
        <dbReference type="Proteomes" id="UP000321820"/>
    </source>
</evidence>
<sequence length="257" mass="29206">MTSCREIIRLLIVDDEPRIRSGIRRDLHGYGKIEIVGEAGSVAEAVDATLLCAPDLVLLDVQLPDGTGFDVVRHIGSRQMPPVIFVTAFDQYAIRAFEVNAIDYVLKPFDESRLRQSIDKAIDRRLEAMVLIKRLERLVEAQQQNLQQRIVVKHDGRFEFIPVECIDWVESANNYIVLHCGNRTHILPETLSSLESRLDGNLFVRTHRGHIINLSRMIAVSSLTGGGYEVELRNGIRLPVGRQYREVIHALIRNRHA</sequence>
<organism evidence="4 5">
    <name type="scientific">Terriglobus albidus</name>
    <dbReference type="NCBI Taxonomy" id="1592106"/>
    <lineage>
        <taxon>Bacteria</taxon>
        <taxon>Pseudomonadati</taxon>
        <taxon>Acidobacteriota</taxon>
        <taxon>Terriglobia</taxon>
        <taxon>Terriglobales</taxon>
        <taxon>Acidobacteriaceae</taxon>
        <taxon>Terriglobus</taxon>
    </lineage>
</organism>
<evidence type="ECO:0000313" key="4">
    <source>
        <dbReference type="EMBL" id="QEE28420.1"/>
    </source>
</evidence>
<dbReference type="RefSeq" id="WP_147647610.1">
    <property type="nucleotide sequence ID" value="NZ_CP042806.1"/>
</dbReference>
<feature type="domain" description="HTH LytTR-type" evidence="3">
    <location>
        <begin position="150"/>
        <end position="254"/>
    </location>
</feature>
<dbReference type="OrthoDB" id="9809318at2"/>
<dbReference type="PANTHER" id="PTHR37299:SF1">
    <property type="entry name" value="STAGE 0 SPORULATION PROTEIN A HOMOLOG"/>
    <property type="match status" value="1"/>
</dbReference>
<dbReference type="EMBL" id="CP042806">
    <property type="protein sequence ID" value="QEE28420.1"/>
    <property type="molecule type" value="Genomic_DNA"/>
</dbReference>
<feature type="domain" description="Response regulatory" evidence="2">
    <location>
        <begin position="9"/>
        <end position="122"/>
    </location>
</feature>
<dbReference type="Gene3D" id="3.40.50.2300">
    <property type="match status" value="1"/>
</dbReference>
<reference evidence="4 5" key="1">
    <citation type="submission" date="2019-08" db="EMBL/GenBank/DDBJ databases">
        <title>Complete genome sequence of Terriglobus albidus strain ORNL.</title>
        <authorList>
            <person name="Podar M."/>
        </authorList>
    </citation>
    <scope>NUCLEOTIDE SEQUENCE [LARGE SCALE GENOMIC DNA]</scope>
    <source>
        <strain evidence="4 5">ORNL</strain>
    </source>
</reference>
<feature type="modified residue" description="4-aspartylphosphate" evidence="1">
    <location>
        <position position="60"/>
    </location>
</feature>
<dbReference type="AlphaFoldDB" id="A0A5B9ECI7"/>
<dbReference type="InterPro" id="IPR046947">
    <property type="entry name" value="LytR-like"/>
</dbReference>
<dbReference type="SMART" id="SM00850">
    <property type="entry name" value="LytTR"/>
    <property type="match status" value="1"/>
</dbReference>
<dbReference type="Gene3D" id="2.40.50.1020">
    <property type="entry name" value="LytTr DNA-binding domain"/>
    <property type="match status" value="1"/>
</dbReference>
<dbReference type="InterPro" id="IPR001789">
    <property type="entry name" value="Sig_transdc_resp-reg_receiver"/>
</dbReference>
<protein>
    <submittedName>
        <fullName evidence="4">Response regulator transcription factor</fullName>
    </submittedName>
</protein>
<name>A0A5B9ECI7_9BACT</name>
<dbReference type="SMART" id="SM00448">
    <property type="entry name" value="REC"/>
    <property type="match status" value="1"/>
</dbReference>
<accession>A0A5B9ECI7</accession>
<dbReference type="GO" id="GO:0000156">
    <property type="term" value="F:phosphorelay response regulator activity"/>
    <property type="evidence" value="ECO:0007669"/>
    <property type="project" value="InterPro"/>
</dbReference>
<dbReference type="KEGG" id="talb:FTW19_10655"/>
<dbReference type="Pfam" id="PF00072">
    <property type="entry name" value="Response_reg"/>
    <property type="match status" value="1"/>
</dbReference>
<evidence type="ECO:0000259" key="3">
    <source>
        <dbReference type="PROSITE" id="PS50930"/>
    </source>
</evidence>
<dbReference type="PROSITE" id="PS50930">
    <property type="entry name" value="HTH_LYTTR"/>
    <property type="match status" value="1"/>
</dbReference>
<dbReference type="Proteomes" id="UP000321820">
    <property type="component" value="Chromosome"/>
</dbReference>
<dbReference type="GO" id="GO:0003677">
    <property type="term" value="F:DNA binding"/>
    <property type="evidence" value="ECO:0007669"/>
    <property type="project" value="InterPro"/>
</dbReference>
<keyword evidence="1" id="KW-0597">Phosphoprotein</keyword>
<dbReference type="Pfam" id="PF04397">
    <property type="entry name" value="LytTR"/>
    <property type="match status" value="1"/>
</dbReference>